<organism evidence="12 13">
    <name type="scientific">Ziziphus jujuba</name>
    <name type="common">Chinese jujube</name>
    <name type="synonym">Ziziphus sativa</name>
    <dbReference type="NCBI Taxonomy" id="326968"/>
    <lineage>
        <taxon>Eukaryota</taxon>
        <taxon>Viridiplantae</taxon>
        <taxon>Streptophyta</taxon>
        <taxon>Embryophyta</taxon>
        <taxon>Tracheophyta</taxon>
        <taxon>Spermatophyta</taxon>
        <taxon>Magnoliopsida</taxon>
        <taxon>eudicotyledons</taxon>
        <taxon>Gunneridae</taxon>
        <taxon>Pentapetalae</taxon>
        <taxon>rosids</taxon>
        <taxon>fabids</taxon>
        <taxon>Rosales</taxon>
        <taxon>Rhamnaceae</taxon>
        <taxon>Paliureae</taxon>
        <taxon>Ziziphus</taxon>
    </lineage>
</organism>
<evidence type="ECO:0000256" key="6">
    <source>
        <dbReference type="ARBA" id="ARBA00023136"/>
    </source>
</evidence>
<evidence type="ECO:0000256" key="5">
    <source>
        <dbReference type="ARBA" id="ARBA00023065"/>
    </source>
</evidence>
<feature type="transmembrane region" description="Helical" evidence="10">
    <location>
        <begin position="217"/>
        <end position="245"/>
    </location>
</feature>
<accession>A0A6P4AFB1</accession>
<evidence type="ECO:0000256" key="4">
    <source>
        <dbReference type="ARBA" id="ARBA00022989"/>
    </source>
</evidence>
<dbReference type="InterPro" id="IPR023408">
    <property type="entry name" value="MscS_beta-dom_sf"/>
</dbReference>
<evidence type="ECO:0000256" key="8">
    <source>
        <dbReference type="PIRNR" id="PIRNR017209"/>
    </source>
</evidence>
<feature type="transmembrane region" description="Helical" evidence="10">
    <location>
        <begin position="185"/>
        <end position="205"/>
    </location>
</feature>
<evidence type="ECO:0000313" key="12">
    <source>
        <dbReference type="Proteomes" id="UP001652623"/>
    </source>
</evidence>
<feature type="compositionally biased region" description="Low complexity" evidence="9">
    <location>
        <begin position="27"/>
        <end position="37"/>
    </location>
</feature>
<name>A0A6P4AFB1_ZIZJJ</name>
<dbReference type="GeneID" id="107420066"/>
<dbReference type="GO" id="GO:0005886">
    <property type="term" value="C:plasma membrane"/>
    <property type="evidence" value="ECO:0007669"/>
    <property type="project" value="TreeGrafter"/>
</dbReference>
<protein>
    <recommendedName>
        <fullName evidence="8">Mechanosensitive ion channel protein</fullName>
    </recommendedName>
</protein>
<evidence type="ECO:0000256" key="1">
    <source>
        <dbReference type="ARBA" id="ARBA00004141"/>
    </source>
</evidence>
<proteinExistence type="inferred from homology"/>
<feature type="domain" description="Mechanosensitive ion channel MscS" evidence="11">
    <location>
        <begin position="574"/>
        <end position="631"/>
    </location>
</feature>
<evidence type="ECO:0000256" key="7">
    <source>
        <dbReference type="ARBA" id="ARBA00023303"/>
    </source>
</evidence>
<evidence type="ECO:0000256" key="3">
    <source>
        <dbReference type="ARBA" id="ARBA00022692"/>
    </source>
</evidence>
<keyword evidence="6 8" id="KW-0472">Membrane</keyword>
<keyword evidence="5" id="KW-0406">Ion transport</keyword>
<dbReference type="PIRSF" id="PIRSF017209">
    <property type="entry name" value="Memb_At2g17000_prd"/>
    <property type="match status" value="1"/>
</dbReference>
<feature type="compositionally biased region" description="Polar residues" evidence="9">
    <location>
        <begin position="38"/>
        <end position="50"/>
    </location>
</feature>
<evidence type="ECO:0000256" key="2">
    <source>
        <dbReference type="ARBA" id="ARBA00008017"/>
    </source>
</evidence>
<dbReference type="KEGG" id="zju:107420066"/>
<dbReference type="GO" id="GO:0006820">
    <property type="term" value="P:monoatomic anion transport"/>
    <property type="evidence" value="ECO:0007669"/>
    <property type="project" value="TreeGrafter"/>
</dbReference>
<dbReference type="InterPro" id="IPR016688">
    <property type="entry name" value="MscS-like_plants/fungi"/>
</dbReference>
<evidence type="ECO:0000259" key="11">
    <source>
        <dbReference type="Pfam" id="PF00924"/>
    </source>
</evidence>
<comment type="similarity">
    <text evidence="2 8">Belongs to the MscS (TC 1.A.23) family.</text>
</comment>
<dbReference type="Gene3D" id="2.30.30.60">
    <property type="match status" value="1"/>
</dbReference>
<keyword evidence="3 10" id="KW-0812">Transmembrane</keyword>
<comment type="subcellular location">
    <subcellularLocation>
        <location evidence="1">Membrane</location>
        <topology evidence="1">Multi-pass membrane protein</topology>
    </subcellularLocation>
</comment>
<keyword evidence="7" id="KW-0407">Ion channel</keyword>
<dbReference type="PANTHER" id="PTHR31618">
    <property type="entry name" value="MECHANOSENSITIVE ION CHANNEL PROTEIN 5"/>
    <property type="match status" value="1"/>
</dbReference>
<dbReference type="InterPro" id="IPR006685">
    <property type="entry name" value="MscS_channel_2nd"/>
</dbReference>
<dbReference type="PANTHER" id="PTHR31618:SF20">
    <property type="entry name" value="MECHANOSENSITIVE ION CHANNEL PROTEIN 10"/>
    <property type="match status" value="1"/>
</dbReference>
<reference evidence="13" key="1">
    <citation type="submission" date="2025-08" db="UniProtKB">
        <authorList>
            <consortium name="RefSeq"/>
        </authorList>
    </citation>
    <scope>IDENTIFICATION</scope>
    <source>
        <tissue evidence="13">Seedling</tissue>
    </source>
</reference>
<sequence>MWESKPANGSEVVVEIRNGEAKDGTESPSRSSEYSISKQSMVDSSRQLASMESAPLSCPSPETSKFVGSLNKPPKIPTTSSNENVITRRKSLNRSLISKPKSRFGEPSVPIDTAILEDDASEVLGRNNSSFRSSFSRGSPNNRSTTARTLSITQKSSRLDDEDEEIYKKVKLHNEKHKGVSPKAWIQWVFFVFILGCLVASLTIERLEKLMIWGLELWKWCVLVMVTFCGMLVTNWFMRIIVFVIEKNFLLKKKVMYFVHGLKKIVQVNIWLSLILLTWVLLFDDGVRRSKTATNVLSFVTWTIITILIGSSLWLIKTLLMKILASNFHVNTFFDRIQESIFNQYVLQTLSGPPLVEMAEMVGREPSTGHLSFRSTKKGKPAKDKQVIDMGKVYKMKQEKVSAWTMKVLVDAVASSGLSTISNALDEQKDKEITNEMEATAAAYHIFINVAQPGCKYIDEGDLLRFMIKEEVDLVFPMIEGAETGKIDRQALTEWVIKVYKERKALAHALNDTKTAVNQLNKLLALVIVVVTIIVWILVMDLAKTKVLVFVSSQIMAAAFVFKNTCKTIFEALIFVFVMHPFDVGDRCVIDGVQMLVEEMNILTTIFLKLNNEKVYYPNSVLATKPISNYYRSPDMGDGVDFSIDFTTPVEKIGMLKEKIKKYLEKNPQHWYPNFSVVINQIENMNKIKMSVYVTHTMTFQDWGEKNDRRTELVVELKKMFEELNIIYNLLPQAVHLSHGGSEANAFHR</sequence>
<dbReference type="Pfam" id="PF00924">
    <property type="entry name" value="MS_channel_2nd"/>
    <property type="match status" value="1"/>
</dbReference>
<feature type="region of interest" description="Disordered" evidence="9">
    <location>
        <begin position="16"/>
        <end position="82"/>
    </location>
</feature>
<dbReference type="RefSeq" id="XP_015884418.2">
    <property type="nucleotide sequence ID" value="XM_016028932.4"/>
</dbReference>
<feature type="transmembrane region" description="Helical" evidence="10">
    <location>
        <begin position="265"/>
        <end position="283"/>
    </location>
</feature>
<keyword evidence="12" id="KW-1185">Reference proteome</keyword>
<feature type="transmembrane region" description="Helical" evidence="10">
    <location>
        <begin position="523"/>
        <end position="539"/>
    </location>
</feature>
<dbReference type="GO" id="GO:0050982">
    <property type="term" value="P:detection of mechanical stimulus"/>
    <property type="evidence" value="ECO:0007669"/>
    <property type="project" value="UniProtKB-ARBA"/>
</dbReference>
<keyword evidence="4 10" id="KW-1133">Transmembrane helix</keyword>
<dbReference type="InterPro" id="IPR010920">
    <property type="entry name" value="LSM_dom_sf"/>
</dbReference>
<feature type="transmembrane region" description="Helical" evidence="10">
    <location>
        <begin position="295"/>
        <end position="316"/>
    </location>
</feature>
<dbReference type="AlphaFoldDB" id="A0A6P4AFB1"/>
<evidence type="ECO:0000256" key="10">
    <source>
        <dbReference type="SAM" id="Phobius"/>
    </source>
</evidence>
<dbReference type="SUPFAM" id="SSF50182">
    <property type="entry name" value="Sm-like ribonucleoproteins"/>
    <property type="match status" value="1"/>
</dbReference>
<evidence type="ECO:0000313" key="13">
    <source>
        <dbReference type="RefSeq" id="XP_015884418.2"/>
    </source>
</evidence>
<dbReference type="Proteomes" id="UP001652623">
    <property type="component" value="Chromosome 5"/>
</dbReference>
<gene>
    <name evidence="13" type="primary">LOC107420066</name>
</gene>
<dbReference type="GO" id="GO:0008381">
    <property type="term" value="F:mechanosensitive monoatomic ion channel activity"/>
    <property type="evidence" value="ECO:0007669"/>
    <property type="project" value="TreeGrafter"/>
</dbReference>
<dbReference type="InParanoid" id="A0A6P4AFB1"/>
<evidence type="ECO:0000256" key="9">
    <source>
        <dbReference type="SAM" id="MobiDB-lite"/>
    </source>
</evidence>
<keyword evidence="5" id="KW-0813">Transport</keyword>